<dbReference type="AlphaFoldDB" id="A0A918IMR7"/>
<reference evidence="2" key="1">
    <citation type="journal article" date="2014" name="Int. J. Syst. Evol. Microbiol.">
        <title>Complete genome sequence of Corynebacterium casei LMG S-19264T (=DSM 44701T), isolated from a smear-ripened cheese.</title>
        <authorList>
            <consortium name="US DOE Joint Genome Institute (JGI-PGF)"/>
            <person name="Walter F."/>
            <person name="Albersmeier A."/>
            <person name="Kalinowski J."/>
            <person name="Ruckert C."/>
        </authorList>
    </citation>
    <scope>NUCLEOTIDE SEQUENCE</scope>
    <source>
        <strain evidence="2">JCM 4369</strain>
    </source>
</reference>
<evidence type="ECO:0000313" key="2">
    <source>
        <dbReference type="EMBL" id="GGV29374.1"/>
    </source>
</evidence>
<keyword evidence="3" id="KW-1185">Reference proteome</keyword>
<sequence length="271" mass="29385">MSSNQYTGTAGRIENAQVAVSLVYAGRRGHAAGDEVHGGNPRLRAALGERGTGYVLALVCSHEVTTGAGRFRADTLARKVPKKAWQKLSAGVGAKGHRFYDWAVIDLTDLRPGSQQLLIRRHRSTGELAYHRCYSPAAAVPLTTLVRVAGSRWRVEELFQSGKGLAALDEHQVRRYPSWSRWVTWPCSRTPSSPSSARTNTTAIPHQTPSYRSPATRSNGCSSRSSSGPPLTRSTGSACPTGDAATRPDPRPATTGGKPLEREDHDLRLEY</sequence>
<gene>
    <name evidence="2" type="ORF">GCM10010260_82340</name>
</gene>
<evidence type="ECO:0008006" key="4">
    <source>
        <dbReference type="Google" id="ProtNLM"/>
    </source>
</evidence>
<feature type="compositionally biased region" description="Low complexity" evidence="1">
    <location>
        <begin position="216"/>
        <end position="237"/>
    </location>
</feature>
<feature type="compositionally biased region" description="Low complexity" evidence="1">
    <location>
        <begin position="188"/>
        <end position="203"/>
    </location>
</feature>
<comment type="caution">
    <text evidence="2">The sequence shown here is derived from an EMBL/GenBank/DDBJ whole genome shotgun (WGS) entry which is preliminary data.</text>
</comment>
<dbReference type="EMBL" id="BMTD01000036">
    <property type="protein sequence ID" value="GGV29374.1"/>
    <property type="molecule type" value="Genomic_DNA"/>
</dbReference>
<dbReference type="Proteomes" id="UP000618795">
    <property type="component" value="Unassembled WGS sequence"/>
</dbReference>
<name>A0A918IMR7_9ACTN</name>
<protein>
    <recommendedName>
        <fullName evidence="4">Transposase</fullName>
    </recommendedName>
</protein>
<feature type="region of interest" description="Disordered" evidence="1">
    <location>
        <begin position="188"/>
        <end position="271"/>
    </location>
</feature>
<evidence type="ECO:0000256" key="1">
    <source>
        <dbReference type="SAM" id="MobiDB-lite"/>
    </source>
</evidence>
<proteinExistence type="predicted"/>
<accession>A0A918IMR7</accession>
<feature type="compositionally biased region" description="Polar residues" evidence="1">
    <location>
        <begin position="204"/>
        <end position="215"/>
    </location>
</feature>
<organism evidence="2 3">
    <name type="scientific">Streptomyces filipinensis</name>
    <dbReference type="NCBI Taxonomy" id="66887"/>
    <lineage>
        <taxon>Bacteria</taxon>
        <taxon>Bacillati</taxon>
        <taxon>Actinomycetota</taxon>
        <taxon>Actinomycetes</taxon>
        <taxon>Kitasatosporales</taxon>
        <taxon>Streptomycetaceae</taxon>
        <taxon>Streptomyces</taxon>
    </lineage>
</organism>
<reference evidence="2" key="2">
    <citation type="submission" date="2020-09" db="EMBL/GenBank/DDBJ databases">
        <authorList>
            <person name="Sun Q."/>
            <person name="Ohkuma M."/>
        </authorList>
    </citation>
    <scope>NUCLEOTIDE SEQUENCE</scope>
    <source>
        <strain evidence="2">JCM 4369</strain>
    </source>
</reference>
<feature type="compositionally biased region" description="Basic and acidic residues" evidence="1">
    <location>
        <begin position="259"/>
        <end position="271"/>
    </location>
</feature>
<evidence type="ECO:0000313" key="3">
    <source>
        <dbReference type="Proteomes" id="UP000618795"/>
    </source>
</evidence>